<reference evidence="6 7" key="1">
    <citation type="submission" date="2022-08" db="EMBL/GenBank/DDBJ databases">
        <title>Bacterial and archaeal communities from various locations to study Microbial Dark Matter (Phase II).</title>
        <authorList>
            <person name="Stepanauskas R."/>
        </authorList>
    </citation>
    <scope>NUCLEOTIDE SEQUENCE [LARGE SCALE GENOMIC DNA]</scope>
    <source>
        <strain evidence="6 7">PD1</strain>
    </source>
</reference>
<keyword evidence="4" id="KW-0812">Transmembrane</keyword>
<comment type="caution">
    <text evidence="6">The sequence shown here is derived from an EMBL/GenBank/DDBJ whole genome shotgun (WGS) entry which is preliminary data.</text>
</comment>
<dbReference type="Proteomes" id="UP001204798">
    <property type="component" value="Unassembled WGS sequence"/>
</dbReference>
<feature type="modified residue" description="4-aspartylphosphate" evidence="3">
    <location>
        <position position="53"/>
    </location>
</feature>
<keyword evidence="4" id="KW-1133">Transmembrane helix</keyword>
<keyword evidence="6" id="KW-0238">DNA-binding</keyword>
<dbReference type="SMART" id="SM00448">
    <property type="entry name" value="REC"/>
    <property type="match status" value="1"/>
</dbReference>
<dbReference type="PROSITE" id="PS50110">
    <property type="entry name" value="RESPONSE_REGULATORY"/>
    <property type="match status" value="1"/>
</dbReference>
<dbReference type="RefSeq" id="WP_259094672.1">
    <property type="nucleotide sequence ID" value="NZ_CP130454.1"/>
</dbReference>
<evidence type="ECO:0000313" key="6">
    <source>
        <dbReference type="EMBL" id="MCS3918673.1"/>
    </source>
</evidence>
<dbReference type="SUPFAM" id="SSF52172">
    <property type="entry name" value="CheY-like"/>
    <property type="match status" value="1"/>
</dbReference>
<keyword evidence="7" id="KW-1185">Reference proteome</keyword>
<proteinExistence type="predicted"/>
<evidence type="ECO:0000256" key="4">
    <source>
        <dbReference type="SAM" id="Phobius"/>
    </source>
</evidence>
<dbReference type="EMBL" id="JANUCP010000002">
    <property type="protein sequence ID" value="MCS3918673.1"/>
    <property type="molecule type" value="Genomic_DNA"/>
</dbReference>
<evidence type="ECO:0000259" key="5">
    <source>
        <dbReference type="PROSITE" id="PS50110"/>
    </source>
</evidence>
<organism evidence="6 7">
    <name type="scientific">Candidatus Fervidibacter sacchari</name>
    <dbReference type="NCBI Taxonomy" id="1448929"/>
    <lineage>
        <taxon>Bacteria</taxon>
        <taxon>Candidatus Fervidibacterota</taxon>
        <taxon>Candidatus Fervidibacter</taxon>
    </lineage>
</organism>
<evidence type="ECO:0000313" key="7">
    <source>
        <dbReference type="Proteomes" id="UP001204798"/>
    </source>
</evidence>
<feature type="domain" description="Response regulatory" evidence="5">
    <location>
        <begin position="4"/>
        <end position="113"/>
    </location>
</feature>
<evidence type="ECO:0000256" key="3">
    <source>
        <dbReference type="PROSITE-ProRule" id="PRU00169"/>
    </source>
</evidence>
<dbReference type="InterPro" id="IPR001789">
    <property type="entry name" value="Sig_transdc_resp-reg_receiver"/>
</dbReference>
<dbReference type="Pfam" id="PF00072">
    <property type="entry name" value="Response_reg"/>
    <property type="match status" value="1"/>
</dbReference>
<sequence length="154" mass="17640">MRKRVLVAASERLIARLVQVNLERQGYEVELAFDSDSFWEKITAFRPDLVVLDMGMPNSEQLKAKLKTTEATKSLPVITLEHRFSPQDFWFGNLRLPKPPSPAELMKMVADRLGEERLPEQPVLKSPRLSLFAIFLLVVLLMLAFLALIMFART</sequence>
<evidence type="ECO:0000256" key="1">
    <source>
        <dbReference type="ARBA" id="ARBA00022553"/>
    </source>
</evidence>
<name>A0ABT2EP49_9BACT</name>
<dbReference type="GO" id="GO:0003677">
    <property type="term" value="F:DNA binding"/>
    <property type="evidence" value="ECO:0007669"/>
    <property type="project" value="UniProtKB-KW"/>
</dbReference>
<keyword evidence="1 3" id="KW-0597">Phosphoprotein</keyword>
<feature type="transmembrane region" description="Helical" evidence="4">
    <location>
        <begin position="129"/>
        <end position="152"/>
    </location>
</feature>
<keyword evidence="2" id="KW-0902">Two-component regulatory system</keyword>
<protein>
    <submittedName>
        <fullName evidence="6">DNA-binding response OmpR family regulator</fullName>
    </submittedName>
</protein>
<dbReference type="Gene3D" id="3.40.50.2300">
    <property type="match status" value="1"/>
</dbReference>
<dbReference type="InterPro" id="IPR050595">
    <property type="entry name" value="Bact_response_regulator"/>
</dbReference>
<gene>
    <name evidence="6" type="ORF">M2350_001073</name>
</gene>
<accession>A0ABT2EP49</accession>
<evidence type="ECO:0000256" key="2">
    <source>
        <dbReference type="ARBA" id="ARBA00023012"/>
    </source>
</evidence>
<dbReference type="PANTHER" id="PTHR44591">
    <property type="entry name" value="STRESS RESPONSE REGULATOR PROTEIN 1"/>
    <property type="match status" value="1"/>
</dbReference>
<dbReference type="InterPro" id="IPR011006">
    <property type="entry name" value="CheY-like_superfamily"/>
</dbReference>
<keyword evidence="4" id="KW-0472">Membrane</keyword>
<dbReference type="PANTHER" id="PTHR44591:SF14">
    <property type="entry name" value="PROTEIN PILG"/>
    <property type="match status" value="1"/>
</dbReference>